<dbReference type="Proteomes" id="UP001596392">
    <property type="component" value="Unassembled WGS sequence"/>
</dbReference>
<keyword evidence="3" id="KW-1185">Reference proteome</keyword>
<protein>
    <submittedName>
        <fullName evidence="2">Uncharacterized protein</fullName>
    </submittedName>
</protein>
<sequence length="45" mass="4537">MTHSAMINIMNAVKPGATAKASAPPSLTRGQPALGEGTSIVVMDN</sequence>
<evidence type="ECO:0000256" key="1">
    <source>
        <dbReference type="SAM" id="MobiDB-lite"/>
    </source>
</evidence>
<accession>A0ABW2H0A2</accession>
<comment type="caution">
    <text evidence="2">The sequence shown here is derived from an EMBL/GenBank/DDBJ whole genome shotgun (WGS) entry which is preliminary data.</text>
</comment>
<feature type="region of interest" description="Disordered" evidence="1">
    <location>
        <begin position="17"/>
        <end position="45"/>
    </location>
</feature>
<evidence type="ECO:0000313" key="2">
    <source>
        <dbReference type="EMBL" id="MFC7245306.1"/>
    </source>
</evidence>
<dbReference type="EMBL" id="JBHTAC010000024">
    <property type="protein sequence ID" value="MFC7245306.1"/>
    <property type="molecule type" value="Genomic_DNA"/>
</dbReference>
<dbReference type="RefSeq" id="WP_376808247.1">
    <property type="nucleotide sequence ID" value="NZ_JBHTAC010000024.1"/>
</dbReference>
<reference evidence="3" key="1">
    <citation type="journal article" date="2019" name="Int. J. Syst. Evol. Microbiol.">
        <title>The Global Catalogue of Microorganisms (GCM) 10K type strain sequencing project: providing services to taxonomists for standard genome sequencing and annotation.</title>
        <authorList>
            <consortium name="The Broad Institute Genomics Platform"/>
            <consortium name="The Broad Institute Genome Sequencing Center for Infectious Disease"/>
            <person name="Wu L."/>
            <person name="Ma J."/>
        </authorList>
    </citation>
    <scope>NUCLEOTIDE SEQUENCE [LARGE SCALE GENOMIC DNA]</scope>
    <source>
        <strain evidence="3">CGMCC 1.9106</strain>
    </source>
</reference>
<gene>
    <name evidence="2" type="ORF">ACFQO7_22765</name>
</gene>
<evidence type="ECO:0000313" key="3">
    <source>
        <dbReference type="Proteomes" id="UP001596392"/>
    </source>
</evidence>
<name>A0ABW2H0A2_9ACTN</name>
<organism evidence="2 3">
    <name type="scientific">Catellatospora aurea</name>
    <dbReference type="NCBI Taxonomy" id="1337874"/>
    <lineage>
        <taxon>Bacteria</taxon>
        <taxon>Bacillati</taxon>
        <taxon>Actinomycetota</taxon>
        <taxon>Actinomycetes</taxon>
        <taxon>Micromonosporales</taxon>
        <taxon>Micromonosporaceae</taxon>
        <taxon>Catellatospora</taxon>
    </lineage>
</organism>
<proteinExistence type="predicted"/>